<dbReference type="EMBL" id="GU568002">
    <property type="protein sequence ID" value="ADI22973.1"/>
    <property type="molecule type" value="Genomic_DNA"/>
</dbReference>
<reference evidence="1" key="1">
    <citation type="submission" date="2010-01" db="EMBL/GenBank/DDBJ databases">
        <title>Genome fragments of uncultured bacteria from the North Pacific subtropical Gyre.</title>
        <authorList>
            <person name="Pham V.D."/>
            <person name="Delong E.F."/>
        </authorList>
    </citation>
    <scope>NUCLEOTIDE SEQUENCE</scope>
</reference>
<name>E7C699_9BACT</name>
<proteinExistence type="predicted"/>
<dbReference type="AlphaFoldDB" id="E7C699"/>
<evidence type="ECO:0000313" key="1">
    <source>
        <dbReference type="EMBL" id="ADI22973.1"/>
    </source>
</evidence>
<organism evidence="1">
    <name type="scientific">uncultured nuHF2 cluster bacterium HF0500_39O04</name>
    <dbReference type="NCBI Taxonomy" id="723590"/>
    <lineage>
        <taxon>Bacteria</taxon>
        <taxon>environmental samples</taxon>
    </lineage>
</organism>
<protein>
    <submittedName>
        <fullName evidence="1">Uncharacterized protein</fullName>
    </submittedName>
</protein>
<sequence length="608" mass="65886">MPGVVEIVDTETAIPDPTAEIKAEAHAARDRTRDAVRAEGEAVREAWIEDRVGKLVPDNADDDTRDAARATVRRAVENSTLSGNFTVQVIEGNEPRAVTVVEVLDDPSRYDGMLTLDPLEPDYDGGRVVGKLYTAGARPNLFSFAHGGRTFRLMRQPARIEIVKGRTYDIVQGTLETLRRAPEAFDFGGALVTVDRGRVHPLDDAGLIHFLGGVVQYWRWNSARRAEPSGTLEDPPPRVAKQILSLGAGRHLKTLSAVVTVPTLRPDGTVFDTPGYDEATGLLFEATEDVVPVPAAPDRAEVVEALETLLHPFREFPVVAPDDWGVLLAALLTAVVRPALLTAPGFGFDAPVQGSGKTLLANCVGVLASGQAPAVWPHTAGKDDEEVRKRLFAALRQGCRALVWDNVVGTFNSAAMSAALTSSNFTDRILGKSESISVPNKAILLMTGNNLTLAGDMARRVLTCRIDPGTDHPFAREFDLDPLVHTRKHRQEMAAAGLTIVRGWMTADAERAPGRMASFEKWDDIVRQAVAWVGREIRPGEFGDPMNAVFTAQSGDPEQETLDKDPAGVLLQFTLTKGEFLCQARGVVAVMTASRTSFGFLFMEVPFG</sequence>
<accession>E7C699</accession>